<feature type="region of interest" description="Disordered" evidence="1">
    <location>
        <begin position="1"/>
        <end position="51"/>
    </location>
</feature>
<dbReference type="EMBL" id="JAHFYH010000038">
    <property type="protein sequence ID" value="KAH0220363.1"/>
    <property type="molecule type" value="Genomic_DNA"/>
</dbReference>
<feature type="compositionally biased region" description="Acidic residues" evidence="1">
    <location>
        <begin position="7"/>
        <end position="21"/>
    </location>
</feature>
<name>A0A9P8GG55_AURME</name>
<evidence type="ECO:0000313" key="2">
    <source>
        <dbReference type="EMBL" id="KAH0220363.1"/>
    </source>
</evidence>
<evidence type="ECO:0000313" key="3">
    <source>
        <dbReference type="Proteomes" id="UP000767238"/>
    </source>
</evidence>
<gene>
    <name evidence="2" type="ORF">KCV03_g5590</name>
</gene>
<reference evidence="2" key="1">
    <citation type="journal article" date="2021" name="J Fungi (Basel)">
        <title>Virulence traits and population genomics of the black yeast Aureobasidium melanogenum.</title>
        <authorList>
            <person name="Cernosa A."/>
            <person name="Sun X."/>
            <person name="Gostincar C."/>
            <person name="Fang C."/>
            <person name="Gunde-Cimerman N."/>
            <person name="Song Z."/>
        </authorList>
    </citation>
    <scope>NUCLEOTIDE SEQUENCE</scope>
    <source>
        <strain evidence="2">EXF-8016</strain>
    </source>
</reference>
<evidence type="ECO:0000256" key="1">
    <source>
        <dbReference type="SAM" id="MobiDB-lite"/>
    </source>
</evidence>
<sequence length="228" mass="25303">MVLNPDIEADIDADAEDSETTEDLKVDKDEERTMDDFNAEEETTRGRDANGLDEGNLEVEAILFDMRLELPFDVVEVPEKVLCFNFEDDLVNVSEENKEVGEGCLEDVFDIAFDDDLEIDLNDGLVVDVLTVEDLDVAFDVALDEVFGAVFMSDTATEVLDPDELLDMISDDVFDGSVERTFVVEMKRFMEDVLLLEAGTAPPSTHLHNLTSSLAEYFANGEVVLGLA</sequence>
<feature type="non-terminal residue" evidence="2">
    <location>
        <position position="228"/>
    </location>
</feature>
<comment type="caution">
    <text evidence="2">The sequence shown here is derived from an EMBL/GenBank/DDBJ whole genome shotgun (WGS) entry which is preliminary data.</text>
</comment>
<dbReference type="Proteomes" id="UP000767238">
    <property type="component" value="Unassembled WGS sequence"/>
</dbReference>
<organism evidence="2 3">
    <name type="scientific">Aureobasidium melanogenum</name>
    <name type="common">Aureobasidium pullulans var. melanogenum</name>
    <dbReference type="NCBI Taxonomy" id="46634"/>
    <lineage>
        <taxon>Eukaryota</taxon>
        <taxon>Fungi</taxon>
        <taxon>Dikarya</taxon>
        <taxon>Ascomycota</taxon>
        <taxon>Pezizomycotina</taxon>
        <taxon>Dothideomycetes</taxon>
        <taxon>Dothideomycetidae</taxon>
        <taxon>Dothideales</taxon>
        <taxon>Saccotheciaceae</taxon>
        <taxon>Aureobasidium</taxon>
    </lineage>
</organism>
<protein>
    <submittedName>
        <fullName evidence="2">Uncharacterized protein</fullName>
    </submittedName>
</protein>
<accession>A0A9P8GG55</accession>
<dbReference type="AlphaFoldDB" id="A0A9P8GG55"/>
<proteinExistence type="predicted"/>
<reference evidence="2" key="2">
    <citation type="submission" date="2021-08" db="EMBL/GenBank/DDBJ databases">
        <authorList>
            <person name="Gostincar C."/>
            <person name="Sun X."/>
            <person name="Song Z."/>
            <person name="Gunde-Cimerman N."/>
        </authorList>
    </citation>
    <scope>NUCLEOTIDE SEQUENCE</scope>
    <source>
        <strain evidence="2">EXF-8016</strain>
    </source>
</reference>
<feature type="compositionally biased region" description="Basic and acidic residues" evidence="1">
    <location>
        <begin position="22"/>
        <end position="35"/>
    </location>
</feature>